<keyword evidence="2" id="KW-1185">Reference proteome</keyword>
<accession>G8TSJ5</accession>
<reference evidence="1 2" key="2">
    <citation type="journal article" date="2012" name="Stand. Genomic Sci.">
        <title>Complete genome sequence of the moderately thermophilic mineral-sulfide-oxidizing firmicute Sulfobacillus acidophilus type strain (NAL(T)).</title>
        <authorList>
            <person name="Anderson I."/>
            <person name="Chertkov O."/>
            <person name="Chen A."/>
            <person name="Saunders E."/>
            <person name="Lapidus A."/>
            <person name="Nolan M."/>
            <person name="Lucas S."/>
            <person name="Hammon N."/>
            <person name="Deshpande S."/>
            <person name="Cheng J.F."/>
            <person name="Han C."/>
            <person name="Tapia R."/>
            <person name="Goodwin L.A."/>
            <person name="Pitluck S."/>
            <person name="Liolios K."/>
            <person name="Pagani I."/>
            <person name="Ivanova N."/>
            <person name="Mikhailova N."/>
            <person name="Pati A."/>
            <person name="Palaniappan K."/>
            <person name="Land M."/>
            <person name="Pan C."/>
            <person name="Rohde M."/>
            <person name="Pukall R."/>
            <person name="Goker M."/>
            <person name="Detter J.C."/>
            <person name="Woyke T."/>
            <person name="Bristow J."/>
            <person name="Eisen J.A."/>
            <person name="Markowitz V."/>
            <person name="Hugenholtz P."/>
            <person name="Kyrpides N.C."/>
            <person name="Klenk H.P."/>
            <person name="Mavromatis K."/>
        </authorList>
    </citation>
    <scope>NUCLEOTIDE SEQUENCE [LARGE SCALE GENOMIC DNA]</scope>
    <source>
        <strain evidence="2">ATCC 700253 / DSM 10332 / NAL</strain>
    </source>
</reference>
<name>G8TSJ5_SULAD</name>
<evidence type="ECO:0000313" key="1">
    <source>
        <dbReference type="EMBL" id="AEW06687.1"/>
    </source>
</evidence>
<dbReference type="AlphaFoldDB" id="G8TSJ5"/>
<dbReference type="STRING" id="679936.Sulac_3241"/>
<dbReference type="HOGENOM" id="CLU_1008064_0_0_9"/>
<dbReference type="KEGG" id="sap:Sulac_3241"/>
<dbReference type="Proteomes" id="UP000005439">
    <property type="component" value="Chromosome"/>
</dbReference>
<evidence type="ECO:0000313" key="2">
    <source>
        <dbReference type="Proteomes" id="UP000005439"/>
    </source>
</evidence>
<gene>
    <name evidence="1" type="ordered locus">Sulac_3241</name>
</gene>
<dbReference type="PATRIC" id="fig|679936.5.peg.3352"/>
<reference evidence="2" key="1">
    <citation type="submission" date="2011-12" db="EMBL/GenBank/DDBJ databases">
        <title>The complete genome of chromosome of Sulfobacillus acidophilus DSM 10332.</title>
        <authorList>
            <person name="Lucas S."/>
            <person name="Han J."/>
            <person name="Lapidus A."/>
            <person name="Bruce D."/>
            <person name="Goodwin L."/>
            <person name="Pitluck S."/>
            <person name="Peters L."/>
            <person name="Kyrpides N."/>
            <person name="Mavromatis K."/>
            <person name="Ivanova N."/>
            <person name="Mikhailova N."/>
            <person name="Chertkov O."/>
            <person name="Saunders E."/>
            <person name="Detter J.C."/>
            <person name="Tapia R."/>
            <person name="Han C."/>
            <person name="Land M."/>
            <person name="Hauser L."/>
            <person name="Markowitz V."/>
            <person name="Cheng J.-F."/>
            <person name="Hugenholtz P."/>
            <person name="Woyke T."/>
            <person name="Wu D."/>
            <person name="Pukall R."/>
            <person name="Gehrich-Schroeter G."/>
            <person name="Schneider S."/>
            <person name="Klenk H.-P."/>
            <person name="Eisen J.A."/>
        </authorList>
    </citation>
    <scope>NUCLEOTIDE SEQUENCE [LARGE SCALE GENOMIC DNA]</scope>
    <source>
        <strain evidence="2">ATCC 700253 / DSM 10332 / NAL</strain>
    </source>
</reference>
<dbReference type="EMBL" id="CP003179">
    <property type="protein sequence ID" value="AEW06687.1"/>
    <property type="molecule type" value="Genomic_DNA"/>
</dbReference>
<proteinExistence type="predicted"/>
<organism evidence="1 2">
    <name type="scientific">Sulfobacillus acidophilus (strain ATCC 700253 / DSM 10332 / NAL)</name>
    <dbReference type="NCBI Taxonomy" id="679936"/>
    <lineage>
        <taxon>Bacteria</taxon>
        <taxon>Bacillati</taxon>
        <taxon>Bacillota</taxon>
        <taxon>Clostridia</taxon>
        <taxon>Eubacteriales</taxon>
        <taxon>Clostridiales Family XVII. Incertae Sedis</taxon>
        <taxon>Sulfobacillus</taxon>
    </lineage>
</organism>
<sequence length="276" mass="30907">MGPGDAPSPAFPPSAEGTTVFPDRFALAYAELAVLRAGWQQNPAGREMYGRIALWLERPRGPLPVSWDDVTQGSMTAESVQLTTWLSRPEAEDVPRWRDALENVARYTRHLAEAWVPWETLRFRYHWRSPHQSLSRWGLSPDLSGHIAMDWDAALDYEASTALSVAHERSGIFRQCLLADMNGFLISTCHPDQREGKRMKTWLYPSAAWIALIRHAGWLNPPRDRLLVKPPDLPPLAGETHPFSLGLIADHGQPTIAMAVPVLAYQHVWGAVIGVL</sequence>
<protein>
    <submittedName>
        <fullName evidence="1">Uncharacterized protein</fullName>
    </submittedName>
</protein>